<dbReference type="Gene3D" id="3.40.630.30">
    <property type="match status" value="1"/>
</dbReference>
<dbReference type="PROSITE" id="PS51186">
    <property type="entry name" value="GNAT"/>
    <property type="match status" value="1"/>
</dbReference>
<accession>A0A835ZB62</accession>
<dbReference type="PANTHER" id="PTHR43420">
    <property type="entry name" value="ACETYLTRANSFERASE"/>
    <property type="match status" value="1"/>
</dbReference>
<keyword evidence="5" id="KW-1185">Reference proteome</keyword>
<gene>
    <name evidence="4" type="ORF">JKP88DRAFT_305239</name>
</gene>
<dbReference type="Proteomes" id="UP000664859">
    <property type="component" value="Unassembled WGS sequence"/>
</dbReference>
<dbReference type="InterPro" id="IPR050680">
    <property type="entry name" value="YpeA/RimI_acetyltransf"/>
</dbReference>
<organism evidence="4 5">
    <name type="scientific">Tribonema minus</name>
    <dbReference type="NCBI Taxonomy" id="303371"/>
    <lineage>
        <taxon>Eukaryota</taxon>
        <taxon>Sar</taxon>
        <taxon>Stramenopiles</taxon>
        <taxon>Ochrophyta</taxon>
        <taxon>PX clade</taxon>
        <taxon>Xanthophyceae</taxon>
        <taxon>Tribonematales</taxon>
        <taxon>Tribonemataceae</taxon>
        <taxon>Tribonema</taxon>
    </lineage>
</organism>
<protein>
    <recommendedName>
        <fullName evidence="3">N-acetyltransferase domain-containing protein</fullName>
    </recommendedName>
</protein>
<name>A0A835ZB62_9STRA</name>
<dbReference type="EMBL" id="JAFCMP010000075">
    <property type="protein sequence ID" value="KAG5188180.1"/>
    <property type="molecule type" value="Genomic_DNA"/>
</dbReference>
<sequence length="110" mass="12541">MPRFLNAQVIRKAPCVGRKVGSLAFEPLPAHGYICNLFVLEEWRRQGVARTLLIQAEQQVQRWGLNHMALTVEQHNTAAQLCYQSLDYVLRGSAQEGMLWKDLVPRNTPP</sequence>
<feature type="domain" description="N-acetyltransferase" evidence="3">
    <location>
        <begin position="1"/>
        <end position="110"/>
    </location>
</feature>
<evidence type="ECO:0000313" key="4">
    <source>
        <dbReference type="EMBL" id="KAG5188180.1"/>
    </source>
</evidence>
<dbReference type="GO" id="GO:0016747">
    <property type="term" value="F:acyltransferase activity, transferring groups other than amino-acyl groups"/>
    <property type="evidence" value="ECO:0007669"/>
    <property type="project" value="InterPro"/>
</dbReference>
<dbReference type="Pfam" id="PF00583">
    <property type="entry name" value="Acetyltransf_1"/>
    <property type="match status" value="1"/>
</dbReference>
<comment type="caution">
    <text evidence="4">The sequence shown here is derived from an EMBL/GenBank/DDBJ whole genome shotgun (WGS) entry which is preliminary data.</text>
</comment>
<keyword evidence="1" id="KW-0808">Transferase</keyword>
<evidence type="ECO:0000256" key="1">
    <source>
        <dbReference type="ARBA" id="ARBA00022679"/>
    </source>
</evidence>
<reference evidence="4" key="1">
    <citation type="submission" date="2021-02" db="EMBL/GenBank/DDBJ databases">
        <title>First Annotated Genome of the Yellow-green Alga Tribonema minus.</title>
        <authorList>
            <person name="Mahan K.M."/>
        </authorList>
    </citation>
    <scope>NUCLEOTIDE SEQUENCE</scope>
    <source>
        <strain evidence="4">UTEX B ZZ1240</strain>
    </source>
</reference>
<dbReference type="InterPro" id="IPR000182">
    <property type="entry name" value="GNAT_dom"/>
</dbReference>
<dbReference type="InterPro" id="IPR016181">
    <property type="entry name" value="Acyl_CoA_acyltransferase"/>
</dbReference>
<dbReference type="CDD" id="cd04301">
    <property type="entry name" value="NAT_SF"/>
    <property type="match status" value="1"/>
</dbReference>
<dbReference type="AlphaFoldDB" id="A0A835ZB62"/>
<evidence type="ECO:0000259" key="3">
    <source>
        <dbReference type="PROSITE" id="PS51186"/>
    </source>
</evidence>
<proteinExistence type="predicted"/>
<dbReference type="SUPFAM" id="SSF55729">
    <property type="entry name" value="Acyl-CoA N-acyltransferases (Nat)"/>
    <property type="match status" value="1"/>
</dbReference>
<evidence type="ECO:0000313" key="5">
    <source>
        <dbReference type="Proteomes" id="UP000664859"/>
    </source>
</evidence>
<dbReference type="OrthoDB" id="46406at2759"/>
<evidence type="ECO:0000256" key="2">
    <source>
        <dbReference type="ARBA" id="ARBA00023315"/>
    </source>
</evidence>
<keyword evidence="2" id="KW-0012">Acyltransferase</keyword>